<accession>A0A978V6P4</accession>
<evidence type="ECO:0000259" key="10">
    <source>
        <dbReference type="PROSITE" id="PS51471"/>
    </source>
</evidence>
<evidence type="ECO:0000256" key="1">
    <source>
        <dbReference type="ARBA" id="ARBA00001961"/>
    </source>
</evidence>
<evidence type="ECO:0000256" key="4">
    <source>
        <dbReference type="ARBA" id="ARBA00023002"/>
    </source>
</evidence>
<dbReference type="InterPro" id="IPR050231">
    <property type="entry name" value="Iron_ascorbate_oxido_reductase"/>
</dbReference>
<dbReference type="Gene3D" id="2.60.120.330">
    <property type="entry name" value="B-lactam Antibiotic, Isopenicillin N Synthase, Chain"/>
    <property type="match status" value="1"/>
</dbReference>
<dbReference type="PRINTS" id="PR00682">
    <property type="entry name" value="IPNSYNTHASE"/>
</dbReference>
<dbReference type="GO" id="GO:0046872">
    <property type="term" value="F:metal ion binding"/>
    <property type="evidence" value="ECO:0007669"/>
    <property type="project" value="UniProtKB-KW"/>
</dbReference>
<dbReference type="InterPro" id="IPR026992">
    <property type="entry name" value="DIOX_N"/>
</dbReference>
<evidence type="ECO:0000256" key="3">
    <source>
        <dbReference type="ARBA" id="ARBA00022723"/>
    </source>
</evidence>
<feature type="domain" description="Fe2OG dioxygenase" evidence="10">
    <location>
        <begin position="209"/>
        <end position="308"/>
    </location>
</feature>
<dbReference type="PROSITE" id="PS51471">
    <property type="entry name" value="FE2OG_OXY"/>
    <property type="match status" value="1"/>
</dbReference>
<keyword evidence="4 9" id="KW-0560">Oxidoreductase</keyword>
<evidence type="ECO:0000256" key="6">
    <source>
        <dbReference type="ARBA" id="ARBA00037909"/>
    </source>
</evidence>
<evidence type="ECO:0000256" key="5">
    <source>
        <dbReference type="ARBA" id="ARBA00023004"/>
    </source>
</evidence>
<name>A0A978V6P4_ZIZJJ</name>
<dbReference type="GO" id="GO:0045544">
    <property type="term" value="F:gibberellin 20-oxidase activity"/>
    <property type="evidence" value="ECO:0007669"/>
    <property type="project" value="UniProtKB-ARBA"/>
</dbReference>
<evidence type="ECO:0000256" key="2">
    <source>
        <dbReference type="ARBA" id="ARBA00004972"/>
    </source>
</evidence>
<dbReference type="AlphaFoldDB" id="A0A978V6P4"/>
<dbReference type="FunFam" id="2.60.120.330:FF:000003">
    <property type="entry name" value="Gibberellin 20 oxidase 2"/>
    <property type="match status" value="1"/>
</dbReference>
<evidence type="ECO:0000256" key="9">
    <source>
        <dbReference type="RuleBase" id="RU003682"/>
    </source>
</evidence>
<dbReference type="Pfam" id="PF03171">
    <property type="entry name" value="2OG-FeII_Oxy"/>
    <property type="match status" value="1"/>
</dbReference>
<protein>
    <recommendedName>
        <fullName evidence="10">Fe2OG dioxygenase domain-containing protein</fullName>
    </recommendedName>
</protein>
<comment type="cofactor">
    <cofactor evidence="1">
        <name>L-ascorbate</name>
        <dbReference type="ChEBI" id="CHEBI:38290"/>
    </cofactor>
</comment>
<dbReference type="Proteomes" id="UP000813462">
    <property type="component" value="Unassembled WGS sequence"/>
</dbReference>
<reference evidence="11" key="1">
    <citation type="journal article" date="2021" name="Front. Plant Sci.">
        <title>Chromosome-Scale Genome Assembly for Chinese Sour Jujube and Insights Into Its Genome Evolution and Domestication Signature.</title>
        <authorList>
            <person name="Shen L.-Y."/>
            <person name="Luo H."/>
            <person name="Wang X.-L."/>
            <person name="Wang X.-M."/>
            <person name="Qiu X.-J."/>
            <person name="Liu H."/>
            <person name="Zhou S.-S."/>
            <person name="Jia K.-H."/>
            <person name="Nie S."/>
            <person name="Bao Y.-T."/>
            <person name="Zhang R.-G."/>
            <person name="Yun Q.-Z."/>
            <person name="Chai Y.-H."/>
            <person name="Lu J.-Y."/>
            <person name="Li Y."/>
            <person name="Zhao S.-W."/>
            <person name="Mao J.-F."/>
            <person name="Jia S.-G."/>
            <person name="Mao Y.-M."/>
        </authorList>
    </citation>
    <scope>NUCLEOTIDE SEQUENCE</scope>
    <source>
        <strain evidence="11">AT0</strain>
        <tissue evidence="11">Leaf</tissue>
    </source>
</reference>
<keyword evidence="5 9" id="KW-0408">Iron</keyword>
<comment type="pathway">
    <text evidence="2">Hormone biosynthesis.</text>
</comment>
<evidence type="ECO:0000256" key="7">
    <source>
        <dbReference type="ARBA" id="ARBA00043997"/>
    </source>
</evidence>
<gene>
    <name evidence="11" type="ORF">FEM48_Zijuj06G0026900</name>
</gene>
<comment type="similarity">
    <text evidence="7">Belongs to the iron/ascorbate-dependent oxidoreductase family. GA20OX subfamily.</text>
</comment>
<dbReference type="InterPro" id="IPR044861">
    <property type="entry name" value="IPNS-like_FE2OG_OXY"/>
</dbReference>
<comment type="catalytic activity">
    <reaction evidence="8">
        <text>gibberellin A12 + 2 2-oxoglutarate + 3 O2 + H(+) = gibberellin A9 + 2 succinate + 3 CO2 + 2 H2O</text>
        <dbReference type="Rhea" id="RHEA:60772"/>
        <dbReference type="ChEBI" id="CHEBI:15377"/>
        <dbReference type="ChEBI" id="CHEBI:15378"/>
        <dbReference type="ChEBI" id="CHEBI:15379"/>
        <dbReference type="ChEBI" id="CHEBI:16526"/>
        <dbReference type="ChEBI" id="CHEBI:16810"/>
        <dbReference type="ChEBI" id="CHEBI:30031"/>
        <dbReference type="ChEBI" id="CHEBI:58627"/>
        <dbReference type="ChEBI" id="CHEBI:73255"/>
    </reaction>
    <physiologicalReaction direction="left-to-right" evidence="8">
        <dbReference type="Rhea" id="RHEA:60773"/>
    </physiologicalReaction>
</comment>
<dbReference type="EMBL" id="JAEACU010000006">
    <property type="protein sequence ID" value="KAH7523579.1"/>
    <property type="molecule type" value="Genomic_DNA"/>
</dbReference>
<organism evidence="11 12">
    <name type="scientific">Ziziphus jujuba var. spinosa</name>
    <dbReference type="NCBI Taxonomy" id="714518"/>
    <lineage>
        <taxon>Eukaryota</taxon>
        <taxon>Viridiplantae</taxon>
        <taxon>Streptophyta</taxon>
        <taxon>Embryophyta</taxon>
        <taxon>Tracheophyta</taxon>
        <taxon>Spermatophyta</taxon>
        <taxon>Magnoliopsida</taxon>
        <taxon>eudicotyledons</taxon>
        <taxon>Gunneridae</taxon>
        <taxon>Pentapetalae</taxon>
        <taxon>rosids</taxon>
        <taxon>fabids</taxon>
        <taxon>Rosales</taxon>
        <taxon>Rhamnaceae</taxon>
        <taxon>Paliureae</taxon>
        <taxon>Ziziphus</taxon>
    </lineage>
</organism>
<dbReference type="SUPFAM" id="SSF51197">
    <property type="entry name" value="Clavaminate synthase-like"/>
    <property type="match status" value="1"/>
</dbReference>
<comment type="caution">
    <text evidence="11">The sequence shown here is derived from an EMBL/GenBank/DDBJ whole genome shotgun (WGS) entry which is preliminary data.</text>
</comment>
<dbReference type="PANTHER" id="PTHR47990">
    <property type="entry name" value="2-OXOGLUTARATE (2OG) AND FE(II)-DEPENDENT OXYGENASE SUPERFAMILY PROTEIN-RELATED"/>
    <property type="match status" value="1"/>
</dbReference>
<proteinExistence type="inferred from homology"/>
<sequence length="376" mass="43253">MDSRATLNLQDQKDVRNVLQNPSLVPTSFMWPKEDLVSGGEELNEPLVDLDGVLKANADEAVKQRAIEHIRSACLSHGFFQVTNHGIEPSLIDEAHQHMLSFFKLPVDEKLRAMKKPGSTFGFSGAHVERFTSKLPWKETLTFAYHQDSKDPVVDFFISTLGKDFEHTGRVYQRYCEAMKRLCLDILELLAISLGVSDRMYYRRFFEDDFSMMRCNYYPPCHDPSLSLGTGPHCDPTSITILHQDQVSGLEVFLKNKWYSIPPIQDAFVVNLGDTFKALTNGIYKSSLHRAVVNRYKERKSLTFFMCPRGDKVVRPPQDLVLAVGTRKYPDFTWSQFLDFTQKNYRVDEFTLQHFSNWISASKPLNKLDIYKKDAI</sequence>
<evidence type="ECO:0000313" key="11">
    <source>
        <dbReference type="EMBL" id="KAH7523579.1"/>
    </source>
</evidence>
<dbReference type="InterPro" id="IPR027443">
    <property type="entry name" value="IPNS-like_sf"/>
</dbReference>
<dbReference type="InterPro" id="IPR005123">
    <property type="entry name" value="Oxoglu/Fe-dep_dioxygenase_dom"/>
</dbReference>
<evidence type="ECO:0000313" key="12">
    <source>
        <dbReference type="Proteomes" id="UP000813462"/>
    </source>
</evidence>
<keyword evidence="3 9" id="KW-0479">Metal-binding</keyword>
<comment type="pathway">
    <text evidence="6">Plant hormone biosynthesis; gibberellin biosynthesis.</text>
</comment>
<dbReference type="GO" id="GO:0009686">
    <property type="term" value="P:gibberellin biosynthetic process"/>
    <property type="evidence" value="ECO:0007669"/>
    <property type="project" value="UniProtKB-ARBA"/>
</dbReference>
<dbReference type="Pfam" id="PF14226">
    <property type="entry name" value="DIOX_N"/>
    <property type="match status" value="1"/>
</dbReference>
<dbReference type="OrthoDB" id="288590at2759"/>
<evidence type="ECO:0000256" key="8">
    <source>
        <dbReference type="ARBA" id="ARBA00050508"/>
    </source>
</evidence>